<keyword evidence="3" id="KW-1185">Reference proteome</keyword>
<dbReference type="OrthoDB" id="411680at2759"/>
<evidence type="ECO:0000313" key="2">
    <source>
        <dbReference type="EMBL" id="CAE7932475.1"/>
    </source>
</evidence>
<dbReference type="AlphaFoldDB" id="A0A813BY36"/>
<dbReference type="InterPro" id="IPR011990">
    <property type="entry name" value="TPR-like_helical_dom_sf"/>
</dbReference>
<proteinExistence type="predicted"/>
<protein>
    <submittedName>
        <fullName evidence="2">Uncharacterized protein</fullName>
    </submittedName>
</protein>
<evidence type="ECO:0000256" key="1">
    <source>
        <dbReference type="SAM" id="MobiDB-lite"/>
    </source>
</evidence>
<dbReference type="Gene3D" id="1.25.40.10">
    <property type="entry name" value="Tetratricopeptide repeat domain"/>
    <property type="match status" value="1"/>
</dbReference>
<feature type="region of interest" description="Disordered" evidence="1">
    <location>
        <begin position="850"/>
        <end position="900"/>
    </location>
</feature>
<gene>
    <name evidence="2" type="ORF">SNEC2469_LOCUS32510</name>
</gene>
<dbReference type="EMBL" id="CAJNJA010082364">
    <property type="protein sequence ID" value="CAE7932475.1"/>
    <property type="molecule type" value="Genomic_DNA"/>
</dbReference>
<dbReference type="Proteomes" id="UP000601435">
    <property type="component" value="Unassembled WGS sequence"/>
</dbReference>
<comment type="caution">
    <text evidence="2">The sequence shown here is derived from an EMBL/GenBank/DDBJ whole genome shotgun (WGS) entry which is preliminary data.</text>
</comment>
<feature type="compositionally biased region" description="Basic and acidic residues" evidence="1">
    <location>
        <begin position="890"/>
        <end position="900"/>
    </location>
</feature>
<accession>A0A813BY36</accession>
<reference evidence="2" key="1">
    <citation type="submission" date="2021-02" db="EMBL/GenBank/DDBJ databases">
        <authorList>
            <person name="Dougan E. K."/>
            <person name="Rhodes N."/>
            <person name="Thang M."/>
            <person name="Chan C."/>
        </authorList>
    </citation>
    <scope>NUCLEOTIDE SEQUENCE</scope>
</reference>
<organism evidence="2 3">
    <name type="scientific">Symbiodinium necroappetens</name>
    <dbReference type="NCBI Taxonomy" id="1628268"/>
    <lineage>
        <taxon>Eukaryota</taxon>
        <taxon>Sar</taxon>
        <taxon>Alveolata</taxon>
        <taxon>Dinophyceae</taxon>
        <taxon>Suessiales</taxon>
        <taxon>Symbiodiniaceae</taxon>
        <taxon>Symbiodinium</taxon>
    </lineage>
</organism>
<evidence type="ECO:0000313" key="3">
    <source>
        <dbReference type="Proteomes" id="UP000601435"/>
    </source>
</evidence>
<sequence length="985" mass="108631">MSQSLTMWPAWTAEAAAIEGRWVQQSFAEHKARFERACGSSAPSRPRDVPRFHRPSLGAASAVIWAAPTLRRRSRRCPGSVLRRSAEGADVDVMQKIDILVEQGNIQDAVHELETVLGSDEDEKLLEHTLQSLLDAGALQAAVGLYRRWCWGENRMLVSASVRKRVLRILAVNSQYLPAVVHVHDLLANKEVDHEDAVALFNIILLGIHQSGHALTANRADQVLKKMEESGAKPNCETLRILVECKTLYAGPGFLMDVGQSVLNAARRFVGIPPDGAVLLAVSNSHLRAGDLEAAYRWFVASQLEERRRHLGPEGPEEDSDALELVSQLARGLAVGGQALRLLRVLEAVKADKGKLPKGAASVSLAGYTAGRSLCTCWLEPPADVVRRRGVWASGDKVQVKCAEQWNWQKLEESRHEVHQWHPYLSPDTKVERAWLAPLRSLDVNGLGLVRDWCGETPAQATARERLGDRGPTPPILDMKSALCVEPPGARPDATRNRFSVAERSHSRPVARLPNPRTWRVFHADAVKRAYGNANRRRVPSPSHLRQHLLAEKSSQLLLGAKPVANPVHIPYSKLKEIIESLTNEEKEALLHFEEARLFSKEELQEALTNAKVDIDLAGSSKETAKSIVEVAVAMAKGQPCLQKLTDEAYVEAVEQMSEEELQEAWKFLCSERSTEIMGTKLSARVEEKLLSELKEDEQLDGSAKDELQLALEILTTLHDIGVRPTAMDCKALLQAAHALGDVDLAGKVMESVAGSLAEQEEPESELGPAGQAMLQALLVQVMEDGGWDREASEDFLKGKRVFTRRDPETSLGKMQTRYLDPLLGAEASEPYAKDRDDLLQAFTKPYTGELKPFNRKNRPKLPEALDADADSDADSETSERRQSVTWTSQKKDKTSQETIEETHVVTRSEILIAGVQHPEEAAALVALAGRDSGSWLKGSTSSDLHEHLDRLGLTPPPKAIESRKLLVFAAEVLSEAAETRAMVV</sequence>
<feature type="compositionally biased region" description="Acidic residues" evidence="1">
    <location>
        <begin position="866"/>
        <end position="877"/>
    </location>
</feature>
<name>A0A813BY36_9DINO</name>